<comment type="caution">
    <text evidence="15">The sequence shown here is derived from an EMBL/GenBank/DDBJ whole genome shotgun (WGS) entry which is preliminary data.</text>
</comment>
<keyword evidence="4 11" id="KW-0677">Repeat</keyword>
<feature type="binding site" evidence="11">
    <location>
        <position position="171"/>
    </location>
    <ligand>
        <name>Zn(2+)</name>
        <dbReference type="ChEBI" id="CHEBI:29105"/>
        <label>1</label>
    </ligand>
</feature>
<keyword evidence="6 11" id="KW-0862">Zinc</keyword>
<comment type="subcellular location">
    <subcellularLocation>
        <location evidence="11">Cytoplasm</location>
    </subcellularLocation>
</comment>
<dbReference type="Gene3D" id="2.10.230.10">
    <property type="entry name" value="Heat shock protein DnaJ, cysteine-rich domain"/>
    <property type="match status" value="1"/>
</dbReference>
<dbReference type="FunFam" id="2.10.230.10:FF:000002">
    <property type="entry name" value="Molecular chaperone DnaJ"/>
    <property type="match status" value="1"/>
</dbReference>
<comment type="subunit">
    <text evidence="11">Homodimer.</text>
</comment>
<dbReference type="GO" id="GO:0009408">
    <property type="term" value="P:response to heat"/>
    <property type="evidence" value="ECO:0007669"/>
    <property type="project" value="InterPro"/>
</dbReference>
<reference evidence="16" key="1">
    <citation type="submission" date="2018-02" db="EMBL/GenBank/DDBJ databases">
        <title>Draft genome sequencing of Rhodococcus opacus KU647198.</title>
        <authorList>
            <person name="Zheng B.-X."/>
        </authorList>
    </citation>
    <scope>NUCLEOTIDE SEQUENCE [LARGE SCALE GENOMIC DNA]</scope>
    <source>
        <strain evidence="16">04-OD7</strain>
    </source>
</reference>
<dbReference type="Gene3D" id="2.60.260.20">
    <property type="entry name" value="Urease metallochaperone UreE, N-terminal domain"/>
    <property type="match status" value="2"/>
</dbReference>
<keyword evidence="2 11" id="KW-0235">DNA replication</keyword>
<keyword evidence="3 11" id="KW-0479">Metal-binding</keyword>
<keyword evidence="7 11" id="KW-0346">Stress response</keyword>
<dbReference type="GO" id="GO:0042026">
    <property type="term" value="P:protein refolding"/>
    <property type="evidence" value="ECO:0007669"/>
    <property type="project" value="TreeGrafter"/>
</dbReference>
<evidence type="ECO:0000256" key="12">
    <source>
        <dbReference type="PROSITE-ProRule" id="PRU00546"/>
    </source>
</evidence>
<dbReference type="RefSeq" id="WP_105422492.1">
    <property type="nucleotide sequence ID" value="NZ_PUIO01000070.1"/>
</dbReference>
<evidence type="ECO:0000256" key="11">
    <source>
        <dbReference type="HAMAP-Rule" id="MF_01152"/>
    </source>
</evidence>
<evidence type="ECO:0000256" key="10">
    <source>
        <dbReference type="ARBA" id="ARBA00067609"/>
    </source>
</evidence>
<evidence type="ECO:0000256" key="4">
    <source>
        <dbReference type="ARBA" id="ARBA00022737"/>
    </source>
</evidence>
<feature type="binding site" evidence="11">
    <location>
        <position position="224"/>
    </location>
    <ligand>
        <name>Zn(2+)</name>
        <dbReference type="ChEBI" id="CHEBI:29105"/>
        <label>1</label>
    </ligand>
</feature>
<dbReference type="GO" id="GO:0051082">
    <property type="term" value="F:unfolded protein binding"/>
    <property type="evidence" value="ECO:0007669"/>
    <property type="project" value="UniProtKB-UniRule"/>
</dbReference>
<dbReference type="InterPro" id="IPR001305">
    <property type="entry name" value="HSP_DnaJ_Cys-rich_dom"/>
</dbReference>
<feature type="binding site" evidence="11">
    <location>
        <position position="188"/>
    </location>
    <ligand>
        <name>Zn(2+)</name>
        <dbReference type="ChEBI" id="CHEBI:29105"/>
        <label>2</label>
    </ligand>
</feature>
<evidence type="ECO:0000259" key="13">
    <source>
        <dbReference type="PROSITE" id="PS50076"/>
    </source>
</evidence>
<dbReference type="NCBIfam" id="NF008035">
    <property type="entry name" value="PRK10767.1"/>
    <property type="match status" value="1"/>
</dbReference>
<dbReference type="InterPro" id="IPR002939">
    <property type="entry name" value="DnaJ_C"/>
</dbReference>
<dbReference type="InterPro" id="IPR018253">
    <property type="entry name" value="DnaJ_domain_CS"/>
</dbReference>
<evidence type="ECO:0000256" key="7">
    <source>
        <dbReference type="ARBA" id="ARBA00023016"/>
    </source>
</evidence>
<dbReference type="Pfam" id="PF00226">
    <property type="entry name" value="DnaJ"/>
    <property type="match status" value="1"/>
</dbReference>
<dbReference type="InterPro" id="IPR012724">
    <property type="entry name" value="DnaJ"/>
</dbReference>
<dbReference type="SMART" id="SM00271">
    <property type="entry name" value="DnaJ"/>
    <property type="match status" value="1"/>
</dbReference>
<dbReference type="PROSITE" id="PS00636">
    <property type="entry name" value="DNAJ_1"/>
    <property type="match status" value="1"/>
</dbReference>
<dbReference type="AlphaFoldDB" id="A0A2S8IMA3"/>
<dbReference type="InterPro" id="IPR008971">
    <property type="entry name" value="HSP40/DnaJ_pept-bd"/>
</dbReference>
<comment type="domain">
    <text evidence="11">The J domain is necessary and sufficient to stimulate DnaK ATPase activity. Zinc center 1 plays an important role in the autonomous, DnaK-independent chaperone activity of DnaJ. Zinc center 2 is essential for interaction with DnaK and for DnaJ activity.</text>
</comment>
<dbReference type="GO" id="GO:0031072">
    <property type="term" value="F:heat shock protein binding"/>
    <property type="evidence" value="ECO:0007669"/>
    <property type="project" value="InterPro"/>
</dbReference>
<dbReference type="InterPro" id="IPR036869">
    <property type="entry name" value="J_dom_sf"/>
</dbReference>
<dbReference type="SUPFAM" id="SSF49493">
    <property type="entry name" value="HSP40/DnaJ peptide-binding domain"/>
    <property type="match status" value="2"/>
</dbReference>
<dbReference type="CDD" id="cd06257">
    <property type="entry name" value="DnaJ"/>
    <property type="match status" value="1"/>
</dbReference>
<feature type="repeat" description="CXXCXGXG motif" evidence="11">
    <location>
        <begin position="224"/>
        <end position="231"/>
    </location>
</feature>
<evidence type="ECO:0000256" key="6">
    <source>
        <dbReference type="ARBA" id="ARBA00022833"/>
    </source>
</evidence>
<dbReference type="EMBL" id="PUIO01000070">
    <property type="protein sequence ID" value="PQP15896.1"/>
    <property type="molecule type" value="Genomic_DNA"/>
</dbReference>
<keyword evidence="5 11" id="KW-0863">Zinc-finger</keyword>
<dbReference type="PANTHER" id="PTHR43096">
    <property type="entry name" value="DNAJ HOMOLOG 1, MITOCHONDRIAL-RELATED"/>
    <property type="match status" value="1"/>
</dbReference>
<protein>
    <recommendedName>
        <fullName evidence="10 11">Chaperone protein DnaJ</fullName>
    </recommendedName>
</protein>
<dbReference type="Proteomes" id="UP000239290">
    <property type="component" value="Unassembled WGS sequence"/>
</dbReference>
<evidence type="ECO:0000256" key="9">
    <source>
        <dbReference type="ARBA" id="ARBA00061004"/>
    </source>
</evidence>
<gene>
    <name evidence="11" type="primary">dnaJ</name>
    <name evidence="15" type="ORF">C5613_37665</name>
</gene>
<comment type="cofactor">
    <cofactor evidence="11">
        <name>Zn(2+)</name>
        <dbReference type="ChEBI" id="CHEBI:29105"/>
    </cofactor>
    <text evidence="11">Binds 2 Zn(2+) ions per monomer.</text>
</comment>
<name>A0A2S8IMA3_RHOOP</name>
<dbReference type="HAMAP" id="MF_01152">
    <property type="entry name" value="DnaJ"/>
    <property type="match status" value="1"/>
</dbReference>
<accession>A0A2S8IMA3</accession>
<comment type="similarity">
    <text evidence="9 11">Belongs to the DnaJ family.</text>
</comment>
<organism evidence="15 16">
    <name type="scientific">Rhodococcus opacus</name>
    <name type="common">Nocardia opaca</name>
    <dbReference type="NCBI Taxonomy" id="37919"/>
    <lineage>
        <taxon>Bacteria</taxon>
        <taxon>Bacillati</taxon>
        <taxon>Actinomycetota</taxon>
        <taxon>Actinomycetes</taxon>
        <taxon>Mycobacteriales</taxon>
        <taxon>Nocardiaceae</taxon>
        <taxon>Rhodococcus</taxon>
    </lineage>
</organism>
<dbReference type="Pfam" id="PF00684">
    <property type="entry name" value="DnaJ_CXXCXGXG"/>
    <property type="match status" value="1"/>
</dbReference>
<dbReference type="CDD" id="cd10719">
    <property type="entry name" value="DnaJ_zf"/>
    <property type="match status" value="1"/>
</dbReference>
<dbReference type="GO" id="GO:0008270">
    <property type="term" value="F:zinc ion binding"/>
    <property type="evidence" value="ECO:0007669"/>
    <property type="project" value="UniProtKB-UniRule"/>
</dbReference>
<keyword evidence="1 11" id="KW-0963">Cytoplasm</keyword>
<dbReference type="PROSITE" id="PS50076">
    <property type="entry name" value="DNAJ_2"/>
    <property type="match status" value="1"/>
</dbReference>
<keyword evidence="8 11" id="KW-0143">Chaperone</keyword>
<dbReference type="GO" id="GO:0005524">
    <property type="term" value="F:ATP binding"/>
    <property type="evidence" value="ECO:0007669"/>
    <property type="project" value="InterPro"/>
</dbReference>
<feature type="binding site" evidence="11">
    <location>
        <position position="210"/>
    </location>
    <ligand>
        <name>Zn(2+)</name>
        <dbReference type="ChEBI" id="CHEBI:29105"/>
        <label>2</label>
    </ligand>
</feature>
<dbReference type="FunFam" id="2.60.260.20:FF:000005">
    <property type="entry name" value="Chaperone protein dnaJ 1, mitochondrial"/>
    <property type="match status" value="1"/>
</dbReference>
<dbReference type="InterPro" id="IPR036410">
    <property type="entry name" value="HSP_DnaJ_Cys-rich_dom_sf"/>
</dbReference>
<evidence type="ECO:0000313" key="15">
    <source>
        <dbReference type="EMBL" id="PQP15896.1"/>
    </source>
</evidence>
<dbReference type="PRINTS" id="PR00625">
    <property type="entry name" value="JDOMAIN"/>
</dbReference>
<feature type="domain" description="J" evidence="13">
    <location>
        <begin position="10"/>
        <end position="75"/>
    </location>
</feature>
<feature type="binding site" evidence="11">
    <location>
        <position position="213"/>
    </location>
    <ligand>
        <name>Zn(2+)</name>
        <dbReference type="ChEBI" id="CHEBI:29105"/>
        <label>2</label>
    </ligand>
</feature>
<evidence type="ECO:0000313" key="16">
    <source>
        <dbReference type="Proteomes" id="UP000239290"/>
    </source>
</evidence>
<dbReference type="PANTHER" id="PTHR43096:SF54">
    <property type="entry name" value="CHAPERONE PROTEIN DNAJ 1"/>
    <property type="match status" value="1"/>
</dbReference>
<dbReference type="PROSITE" id="PS51188">
    <property type="entry name" value="ZF_CR"/>
    <property type="match status" value="1"/>
</dbReference>
<comment type="function">
    <text evidence="11">Participates actively in the response to hyperosmotic and heat shock by preventing the aggregation of stress-denatured proteins and by disaggregating proteins, also in an autonomous, DnaK-independent fashion. Unfolded proteins bind initially to DnaJ; upon interaction with the DnaJ-bound protein, DnaK hydrolyzes its bound ATP, resulting in the formation of a stable complex. GrpE releases ADP from DnaK; ATP binding to DnaK triggers the release of the substrate protein, thus completing the reaction cycle. Several rounds of ATP-dependent interactions between DnaJ, DnaK and GrpE are required for fully efficient folding. Also involved, together with DnaK and GrpE, in the DNA replication of plasmids through activation of initiation proteins.</text>
</comment>
<feature type="domain" description="CR-type" evidence="14">
    <location>
        <begin position="158"/>
        <end position="236"/>
    </location>
</feature>
<evidence type="ECO:0000256" key="8">
    <source>
        <dbReference type="ARBA" id="ARBA00023186"/>
    </source>
</evidence>
<dbReference type="Pfam" id="PF01556">
    <property type="entry name" value="DnaJ_C"/>
    <property type="match status" value="1"/>
</dbReference>
<proteinExistence type="inferred from homology"/>
<evidence type="ECO:0000256" key="3">
    <source>
        <dbReference type="ARBA" id="ARBA00022723"/>
    </source>
</evidence>
<feature type="binding site" evidence="11">
    <location>
        <position position="227"/>
    </location>
    <ligand>
        <name>Zn(2+)</name>
        <dbReference type="ChEBI" id="CHEBI:29105"/>
        <label>1</label>
    </ligand>
</feature>
<dbReference type="GO" id="GO:0006260">
    <property type="term" value="P:DNA replication"/>
    <property type="evidence" value="ECO:0007669"/>
    <property type="project" value="UniProtKB-KW"/>
</dbReference>
<dbReference type="Gene3D" id="1.10.287.110">
    <property type="entry name" value="DnaJ domain"/>
    <property type="match status" value="1"/>
</dbReference>
<dbReference type="NCBIfam" id="NF010872">
    <property type="entry name" value="PRK14279.1"/>
    <property type="match status" value="1"/>
</dbReference>
<sequence length="389" mass="41335">MSQQEWLDRDFYAVLGVPSTASAEEIKKAYRTLARELHPDANPHNTEVGDRFKAVSEAYAVLSDPAKRKDYDRVRRLLRSGAFTGTGFPPRAGSGDFEFGDLFGSGSPFTVGDPLGGVGDVLGDLFRRAGTRTASARPRRGSDVETETRLSFREAVAGMVLPLWMTGPMVCTSCHGSGTRPGTRQRTCPHCRGVGARNRNLGGFGFSEPCEDCRGTGSIVDTPCPDCQGAGIGDRTRTISVRVPPGVSDGQRIRLPAQGEPGLGGAPSGDLYVTVRVEPDPLFARSGDDLTVTVPVSFAELALGTVLSVPNLDGRVSLKIPPGTQSGTTFRLRGRGVPRRGDAVGDLLVTVEVAVPSHLGQEAAEALRAYARAEEIGGFDPRPGWADSR</sequence>
<dbReference type="InterPro" id="IPR001623">
    <property type="entry name" value="DnaJ_domain"/>
</dbReference>
<feature type="binding site" evidence="11">
    <location>
        <position position="174"/>
    </location>
    <ligand>
        <name>Zn(2+)</name>
        <dbReference type="ChEBI" id="CHEBI:29105"/>
        <label>1</label>
    </ligand>
</feature>
<feature type="zinc finger region" description="CR-type" evidence="12">
    <location>
        <begin position="158"/>
        <end position="236"/>
    </location>
</feature>
<dbReference type="SUPFAM" id="SSF46565">
    <property type="entry name" value="Chaperone J-domain"/>
    <property type="match status" value="1"/>
</dbReference>
<evidence type="ECO:0000259" key="14">
    <source>
        <dbReference type="PROSITE" id="PS51188"/>
    </source>
</evidence>
<dbReference type="CDD" id="cd10747">
    <property type="entry name" value="DnaJ_C"/>
    <property type="match status" value="1"/>
</dbReference>
<feature type="repeat" description="CXXCXGXG motif" evidence="11">
    <location>
        <begin position="171"/>
        <end position="178"/>
    </location>
</feature>
<dbReference type="SUPFAM" id="SSF57938">
    <property type="entry name" value="DnaJ/Hsp40 cysteine-rich domain"/>
    <property type="match status" value="1"/>
</dbReference>
<evidence type="ECO:0000256" key="5">
    <source>
        <dbReference type="ARBA" id="ARBA00022771"/>
    </source>
</evidence>
<feature type="repeat" description="CXXCXGXG motif" evidence="11">
    <location>
        <begin position="210"/>
        <end position="217"/>
    </location>
</feature>
<evidence type="ECO:0000256" key="1">
    <source>
        <dbReference type="ARBA" id="ARBA00022490"/>
    </source>
</evidence>
<feature type="repeat" description="CXXCXGXG motif" evidence="11">
    <location>
        <begin position="188"/>
        <end position="195"/>
    </location>
</feature>
<evidence type="ECO:0000256" key="2">
    <source>
        <dbReference type="ARBA" id="ARBA00022705"/>
    </source>
</evidence>
<dbReference type="GO" id="GO:0005737">
    <property type="term" value="C:cytoplasm"/>
    <property type="evidence" value="ECO:0007669"/>
    <property type="project" value="UniProtKB-SubCell"/>
</dbReference>
<feature type="binding site" evidence="11">
    <location>
        <position position="191"/>
    </location>
    <ligand>
        <name>Zn(2+)</name>
        <dbReference type="ChEBI" id="CHEBI:29105"/>
        <label>2</label>
    </ligand>
</feature>